<protein>
    <recommendedName>
        <fullName evidence="3">DUF3558 domain-containing protein</fullName>
    </recommendedName>
</protein>
<keyword evidence="2" id="KW-1185">Reference proteome</keyword>
<evidence type="ECO:0000313" key="2">
    <source>
        <dbReference type="Proteomes" id="UP000005087"/>
    </source>
</evidence>
<evidence type="ECO:0008006" key="3">
    <source>
        <dbReference type="Google" id="ProtNLM"/>
    </source>
</evidence>
<evidence type="ECO:0000313" key="1">
    <source>
        <dbReference type="EMBL" id="EIE97173.1"/>
    </source>
</evidence>
<accession>I1CWU9</accession>
<dbReference type="EMBL" id="CM001484">
    <property type="protein sequence ID" value="EIE97173.1"/>
    <property type="molecule type" value="Genomic_DNA"/>
</dbReference>
<name>I1CWU9_9PSEU</name>
<organism evidence="1 2">
    <name type="scientific">Saccharomonospora glauca K62</name>
    <dbReference type="NCBI Taxonomy" id="928724"/>
    <lineage>
        <taxon>Bacteria</taxon>
        <taxon>Bacillati</taxon>
        <taxon>Actinomycetota</taxon>
        <taxon>Actinomycetes</taxon>
        <taxon>Pseudonocardiales</taxon>
        <taxon>Pseudonocardiaceae</taxon>
        <taxon>Saccharomonospora</taxon>
    </lineage>
</organism>
<sequence length="149" mass="16369">MVLASGMLITGCSLFQSSRSIEPCDLLSSSELSSFGNYGSPERTSRSNYKECTWRNSTTEPFLNTVMPQVGVRVSPDTRFQSQVTGQTADGRPLKERQTDATCTVTLSVFKKPTRKKKGIVEISVAMPDPKDNCVTAHKLADIVSPKLY</sequence>
<dbReference type="Proteomes" id="UP000005087">
    <property type="component" value="Chromosome"/>
</dbReference>
<dbReference type="HOGENOM" id="CLU_1593365_0_0_11"/>
<reference evidence="2" key="2">
    <citation type="submission" date="2012-01" db="EMBL/GenBank/DDBJ databases">
        <title>Noncontiguous Finished sequence of chromosome of Saccharomonospora glauca K62.</title>
        <authorList>
            <consortium name="US DOE Joint Genome Institute"/>
            <person name="Lucas S."/>
            <person name="Han J."/>
            <person name="Lapidus A."/>
            <person name="Cheng J.-F."/>
            <person name="Goodwin L."/>
            <person name="Pitluck S."/>
            <person name="Peters L."/>
            <person name="Mikhailova N."/>
            <person name="Held B."/>
            <person name="Detter J.C."/>
            <person name="Han C."/>
            <person name="Tapia R."/>
            <person name="Land M."/>
            <person name="Hauser L."/>
            <person name="Kyrpides N."/>
            <person name="Ivanova N."/>
            <person name="Pagani I."/>
            <person name="Brambilla E.-M."/>
            <person name="Klenk H.-P."/>
            <person name="Woyke T."/>
        </authorList>
    </citation>
    <scope>NUCLEOTIDE SEQUENCE [LARGE SCALE GENOMIC DNA]</scope>
    <source>
        <strain evidence="2">K62</strain>
    </source>
</reference>
<gene>
    <name evidence="1" type="ORF">SacglDRAFT_00210</name>
</gene>
<dbReference type="AlphaFoldDB" id="I1CWU9"/>
<proteinExistence type="predicted"/>
<reference evidence="1 2" key="1">
    <citation type="submission" date="2011-09" db="EMBL/GenBank/DDBJ databases">
        <authorList>
            <consortium name="US DOE Joint Genome Institute (JGI-PGF)"/>
            <person name="Lucas S."/>
            <person name="Han J."/>
            <person name="Lapidus A."/>
            <person name="Cheng J.-F."/>
            <person name="Goodwin L."/>
            <person name="Pitluck S."/>
            <person name="Peters L."/>
            <person name="Land M.L."/>
            <person name="Hauser L."/>
            <person name="Brambilla E."/>
            <person name="Klenk H.-P."/>
            <person name="Woyke T.J."/>
        </authorList>
    </citation>
    <scope>NUCLEOTIDE SEQUENCE [LARGE SCALE GENOMIC DNA]</scope>
    <source>
        <strain evidence="1 2">K62</strain>
    </source>
</reference>